<reference evidence="1" key="1">
    <citation type="submission" date="2023-08" db="EMBL/GenBank/DDBJ databases">
        <authorList>
            <person name="Chen Y."/>
            <person name="Shah S."/>
            <person name="Dougan E. K."/>
            <person name="Thang M."/>
            <person name="Chan C."/>
        </authorList>
    </citation>
    <scope>NUCLEOTIDE SEQUENCE</scope>
</reference>
<dbReference type="AlphaFoldDB" id="A0AA36J5K4"/>
<proteinExistence type="predicted"/>
<gene>
    <name evidence="1" type="ORF">EVOR1521_LOCUS22571</name>
</gene>
<keyword evidence="2" id="KW-1185">Reference proteome</keyword>
<accession>A0AA36J5K4</accession>
<dbReference type="EMBL" id="CAUJNA010003316">
    <property type="protein sequence ID" value="CAJ1398923.1"/>
    <property type="molecule type" value="Genomic_DNA"/>
</dbReference>
<dbReference type="Proteomes" id="UP001178507">
    <property type="component" value="Unassembled WGS sequence"/>
</dbReference>
<comment type="caution">
    <text evidence="1">The sequence shown here is derived from an EMBL/GenBank/DDBJ whole genome shotgun (WGS) entry which is preliminary data.</text>
</comment>
<organism evidence="1 2">
    <name type="scientific">Effrenium voratum</name>
    <dbReference type="NCBI Taxonomy" id="2562239"/>
    <lineage>
        <taxon>Eukaryota</taxon>
        <taxon>Sar</taxon>
        <taxon>Alveolata</taxon>
        <taxon>Dinophyceae</taxon>
        <taxon>Suessiales</taxon>
        <taxon>Symbiodiniaceae</taxon>
        <taxon>Effrenium</taxon>
    </lineage>
</organism>
<evidence type="ECO:0000313" key="2">
    <source>
        <dbReference type="Proteomes" id="UP001178507"/>
    </source>
</evidence>
<sequence>MLRENLSWQMAKQQSATCGTLLWFARRKDGYQWKACQELAGSKQFSKSAAALPLSKWLAVSQGRSPMVPFFAYLRRDVETHRTPWMPSLNKVEAAFSILDRGRAS</sequence>
<protein>
    <submittedName>
        <fullName evidence="1">Uncharacterized protein</fullName>
    </submittedName>
</protein>
<name>A0AA36J5K4_9DINO</name>
<evidence type="ECO:0000313" key="1">
    <source>
        <dbReference type="EMBL" id="CAJ1398923.1"/>
    </source>
</evidence>